<evidence type="ECO:0000256" key="2">
    <source>
        <dbReference type="ARBA" id="ARBA00022553"/>
    </source>
</evidence>
<name>C7ZH71_FUSV7</name>
<evidence type="ECO:0000256" key="1">
    <source>
        <dbReference type="ARBA" id="ARBA00004123"/>
    </source>
</evidence>
<dbReference type="KEGG" id="nhe:NECHADRAFT_86508"/>
<accession>C7ZH71</accession>
<dbReference type="OrthoDB" id="412109at2759"/>
<keyword evidence="4" id="KW-0040">ANK repeat</keyword>
<dbReference type="GeneID" id="9669493"/>
<dbReference type="GO" id="GO:0043124">
    <property type="term" value="P:negative regulation of canonical NF-kappaB signal transduction"/>
    <property type="evidence" value="ECO:0007669"/>
    <property type="project" value="InterPro"/>
</dbReference>
<evidence type="ECO:0000313" key="8">
    <source>
        <dbReference type="Proteomes" id="UP000005206"/>
    </source>
</evidence>
<evidence type="ECO:0000256" key="6">
    <source>
        <dbReference type="SAM" id="MobiDB-lite"/>
    </source>
</evidence>
<dbReference type="OMA" id="SSHERMC"/>
<dbReference type="RefSeq" id="XP_003042414.1">
    <property type="nucleotide sequence ID" value="XM_003042368.1"/>
</dbReference>
<evidence type="ECO:0000313" key="7">
    <source>
        <dbReference type="EMBL" id="EEU36701.1"/>
    </source>
</evidence>
<keyword evidence="8" id="KW-1185">Reference proteome</keyword>
<keyword evidence="3" id="KW-0677">Repeat</keyword>
<evidence type="ECO:0000256" key="4">
    <source>
        <dbReference type="ARBA" id="ARBA00023043"/>
    </source>
</evidence>
<sequence length="236" mass="28365">MDELRCSNEEEAQRFLSLVEEHLQRQKQQPTSPIYPIRPTQSVLGAFTRFREHLEEQQRIIDQSKKRIREAQESAAAKQREEEATERKEQEKREREAKQRAELARQKEELRKLERRHEWSDAWKRYENGWKSADDTDNLGGNKIPWPTKSGLRQDLSESSVRQFFQKTAFVYSSNDHAEELFQTMTKETKRWHSDKIQHRFRRDIFQSKYREDIDMVTKLIVVLWKEAKMGRGGNK</sequence>
<dbReference type="PANTHER" id="PTHR15263:SF1">
    <property type="entry name" value="NF-KAPPA-B INHIBITOR-LIKE PROTEIN 1"/>
    <property type="match status" value="1"/>
</dbReference>
<dbReference type="VEuPathDB" id="FungiDB:NECHADRAFT_86508"/>
<feature type="region of interest" description="Disordered" evidence="6">
    <location>
        <begin position="65"/>
        <end position="100"/>
    </location>
</feature>
<reference evidence="7 8" key="1">
    <citation type="journal article" date="2009" name="PLoS Genet.">
        <title>The genome of Nectria haematococca: contribution of supernumerary chromosomes to gene expansion.</title>
        <authorList>
            <person name="Coleman J.J."/>
            <person name="Rounsley S.D."/>
            <person name="Rodriguez-Carres M."/>
            <person name="Kuo A."/>
            <person name="Wasmann C.C."/>
            <person name="Grimwood J."/>
            <person name="Schmutz J."/>
            <person name="Taga M."/>
            <person name="White G.J."/>
            <person name="Zhou S."/>
            <person name="Schwartz D.C."/>
            <person name="Freitag M."/>
            <person name="Ma L.J."/>
            <person name="Danchin E.G."/>
            <person name="Henrissat B."/>
            <person name="Coutinho P.M."/>
            <person name="Nelson D.R."/>
            <person name="Straney D."/>
            <person name="Napoli C.A."/>
            <person name="Barker B.M."/>
            <person name="Gribskov M."/>
            <person name="Rep M."/>
            <person name="Kroken S."/>
            <person name="Molnar I."/>
            <person name="Rensing C."/>
            <person name="Kennell J.C."/>
            <person name="Zamora J."/>
            <person name="Farman M.L."/>
            <person name="Selker E.U."/>
            <person name="Salamov A."/>
            <person name="Shapiro H."/>
            <person name="Pangilinan J."/>
            <person name="Lindquist E."/>
            <person name="Lamers C."/>
            <person name="Grigoriev I.V."/>
            <person name="Geiser D.M."/>
            <person name="Covert S.F."/>
            <person name="Temporini E."/>
            <person name="Vanetten H.D."/>
        </authorList>
    </citation>
    <scope>NUCLEOTIDE SEQUENCE [LARGE SCALE GENOMIC DNA]</scope>
    <source>
        <strain evidence="8">ATCC MYA-4622 / CBS 123669 / FGSC 9596 / NRRL 45880 / 77-13-4</strain>
    </source>
</reference>
<dbReference type="InterPro" id="IPR038753">
    <property type="entry name" value="NFKBIL1"/>
</dbReference>
<evidence type="ECO:0000256" key="5">
    <source>
        <dbReference type="ARBA" id="ARBA00023242"/>
    </source>
</evidence>
<dbReference type="Proteomes" id="UP000005206">
    <property type="component" value="Chromosome 11"/>
</dbReference>
<organism evidence="7 8">
    <name type="scientific">Fusarium vanettenii (strain ATCC MYA-4622 / CBS 123669 / FGSC 9596 / NRRL 45880 / 77-13-4)</name>
    <name type="common">Fusarium solani subsp. pisi</name>
    <dbReference type="NCBI Taxonomy" id="660122"/>
    <lineage>
        <taxon>Eukaryota</taxon>
        <taxon>Fungi</taxon>
        <taxon>Dikarya</taxon>
        <taxon>Ascomycota</taxon>
        <taxon>Pezizomycotina</taxon>
        <taxon>Sordariomycetes</taxon>
        <taxon>Hypocreomycetidae</taxon>
        <taxon>Hypocreales</taxon>
        <taxon>Nectriaceae</taxon>
        <taxon>Fusarium</taxon>
        <taxon>Fusarium solani species complex</taxon>
        <taxon>Fusarium vanettenii</taxon>
    </lineage>
</organism>
<protein>
    <submittedName>
        <fullName evidence="7">Uncharacterized protein</fullName>
    </submittedName>
</protein>
<proteinExistence type="predicted"/>
<keyword evidence="5" id="KW-0539">Nucleus</keyword>
<dbReference type="HOGENOM" id="CLU_1175702_0_0_1"/>
<dbReference type="AlphaFoldDB" id="C7ZH71"/>
<gene>
    <name evidence="7" type="ORF">NECHADRAFT_86508</name>
</gene>
<evidence type="ECO:0000256" key="3">
    <source>
        <dbReference type="ARBA" id="ARBA00022737"/>
    </source>
</evidence>
<dbReference type="eggNOG" id="ENOG502RAZY">
    <property type="taxonomic scope" value="Eukaryota"/>
</dbReference>
<comment type="subcellular location">
    <subcellularLocation>
        <location evidence="1">Nucleus</location>
    </subcellularLocation>
</comment>
<dbReference type="EMBL" id="GG698927">
    <property type="protein sequence ID" value="EEU36701.1"/>
    <property type="molecule type" value="Genomic_DNA"/>
</dbReference>
<dbReference type="PANTHER" id="PTHR15263">
    <property type="entry name" value="I-KAPPA-B-LIKE PROTEIN IKBL"/>
    <property type="match status" value="1"/>
</dbReference>
<dbReference type="InParanoid" id="C7ZH71"/>
<dbReference type="GO" id="GO:0005634">
    <property type="term" value="C:nucleus"/>
    <property type="evidence" value="ECO:0007669"/>
    <property type="project" value="UniProtKB-SubCell"/>
</dbReference>
<keyword evidence="2" id="KW-0597">Phosphoprotein</keyword>